<feature type="region of interest" description="Disordered" evidence="11">
    <location>
        <begin position="15"/>
        <end position="36"/>
    </location>
</feature>
<organism evidence="12 13">
    <name type="scientific">Pichia inconspicua</name>
    <dbReference type="NCBI Taxonomy" id="52247"/>
    <lineage>
        <taxon>Eukaryota</taxon>
        <taxon>Fungi</taxon>
        <taxon>Dikarya</taxon>
        <taxon>Ascomycota</taxon>
        <taxon>Saccharomycotina</taxon>
        <taxon>Pichiomycetes</taxon>
        <taxon>Pichiales</taxon>
        <taxon>Pichiaceae</taxon>
        <taxon>Pichia</taxon>
    </lineage>
</organism>
<dbReference type="Pfam" id="PF05786">
    <property type="entry name" value="Cnd2"/>
    <property type="match status" value="1"/>
</dbReference>
<feature type="compositionally biased region" description="Basic residues" evidence="11">
    <location>
        <begin position="19"/>
        <end position="31"/>
    </location>
</feature>
<protein>
    <recommendedName>
        <fullName evidence="4">Condensin complex subunit 2</fullName>
    </recommendedName>
</protein>
<evidence type="ECO:0000256" key="4">
    <source>
        <dbReference type="ARBA" id="ARBA00016065"/>
    </source>
</evidence>
<keyword evidence="8" id="KW-0498">Mitosis</keyword>
<evidence type="ECO:0000256" key="2">
    <source>
        <dbReference type="ARBA" id="ARBA00004496"/>
    </source>
</evidence>
<feature type="non-terminal residue" evidence="12">
    <location>
        <position position="737"/>
    </location>
</feature>
<keyword evidence="13" id="KW-1185">Reference proteome</keyword>
<keyword evidence="9" id="KW-0226">DNA condensation</keyword>
<gene>
    <name evidence="12" type="ORF">CANINC_002871</name>
</gene>
<dbReference type="GO" id="GO:0007076">
    <property type="term" value="P:mitotic chromosome condensation"/>
    <property type="evidence" value="ECO:0007669"/>
    <property type="project" value="InterPro"/>
</dbReference>
<sequence>MATVVLGSKRTILGGSAAQRKRKPGKSHQRNRSTNEDELIRTVDEDELALPITKTREEFQSTIALITNNKLNEKNSWEVPIVEYFHDMNILRGEDGSINFQTASTTLDGCTKIMSKRVDLIATEADSLLSLMKVKKKKAVVEDDDEDDPDYGPKKRVIKKTDVVETFNKLRVTDQQLDRVNIDPVFRKMVAEFDEGGTKSLLMNTLRISSDGQVMLDDAIPTGSEEVMNIYGDEDADAFGVREDKSMIKTDFDNELDREGDVEMKIVEDTEKIDELIKNFELVVRPEDINRTSLIPSLDKLRAYMENDDGDSTRSVFDFLGDNQIGKDKADAEMDFPDYQVEYDYDVENFDLEKDLGTNISEGTGFDDIPDFESDAVTNWEVGNDNVETVSRRLQREAEIMEALDRKMEKRLNRSHWKIRAINSRPQLFKFEDTEEKGSTTKKTTKQIKSAYVIDFMHDKMDESIFEKSTNDETRRDKSVVRTDETTLPDLKAWQADRLTECFIQPKRTLRGIYADSTTTLDRSYWAERYNDRNNDTLAYTVPGEEDVLHEAELDAANDDVDYGDMDPGVYDFDVVDAENGNANNGGNDNVKVEFVKGGAPRLKETIHYERRVKRINVRALKRNLWEVTRERGEVAKLSEVVRDTYGKYEGREREDLSTSFFFICMLHIANEEGLSVESTETAFNNELTSHRQNGSRNSNPIVTSDPEILKRTIKLAVICNEKRAAVGKRPKRKEQV</sequence>
<dbReference type="PANTHER" id="PTHR13108">
    <property type="entry name" value="CONDENSIN COMPLEX SUBUNIT 2"/>
    <property type="match status" value="1"/>
</dbReference>
<evidence type="ECO:0000256" key="6">
    <source>
        <dbReference type="ARBA" id="ARBA00022490"/>
    </source>
</evidence>
<evidence type="ECO:0000256" key="3">
    <source>
        <dbReference type="ARBA" id="ARBA00009471"/>
    </source>
</evidence>
<dbReference type="STRING" id="52247.A0A4T0X011"/>
<dbReference type="Proteomes" id="UP000307173">
    <property type="component" value="Unassembled WGS sequence"/>
</dbReference>
<evidence type="ECO:0000313" key="12">
    <source>
        <dbReference type="EMBL" id="TID25571.1"/>
    </source>
</evidence>
<evidence type="ECO:0000256" key="10">
    <source>
        <dbReference type="ARBA" id="ARBA00023306"/>
    </source>
</evidence>
<dbReference type="PANTHER" id="PTHR13108:SF9">
    <property type="entry name" value="CONDENSIN COMPLEX SUBUNIT 2"/>
    <property type="match status" value="1"/>
</dbReference>
<keyword evidence="10" id="KW-0131">Cell cycle</keyword>
<dbReference type="GO" id="GO:0051301">
    <property type="term" value="P:cell division"/>
    <property type="evidence" value="ECO:0007669"/>
    <property type="project" value="UniProtKB-KW"/>
</dbReference>
<keyword evidence="7" id="KW-0132">Cell division</keyword>
<keyword evidence="6" id="KW-0963">Cytoplasm</keyword>
<evidence type="ECO:0000256" key="9">
    <source>
        <dbReference type="ARBA" id="ARBA00023067"/>
    </source>
</evidence>
<evidence type="ECO:0000256" key="8">
    <source>
        <dbReference type="ARBA" id="ARBA00022776"/>
    </source>
</evidence>
<evidence type="ECO:0000313" key="13">
    <source>
        <dbReference type="Proteomes" id="UP000307173"/>
    </source>
</evidence>
<dbReference type="EMBL" id="SELW01000475">
    <property type="protein sequence ID" value="TID25571.1"/>
    <property type="molecule type" value="Genomic_DNA"/>
</dbReference>
<comment type="caution">
    <text evidence="12">The sequence shown here is derived from an EMBL/GenBank/DDBJ whole genome shotgun (WGS) entry which is preliminary data.</text>
</comment>
<dbReference type="AlphaFoldDB" id="A0A4T0X011"/>
<keyword evidence="5" id="KW-0158">Chromosome</keyword>
<proteinExistence type="inferred from homology"/>
<accession>A0A4T0X011</accession>
<comment type="subcellular location">
    <subcellularLocation>
        <location evidence="1">Chromosome</location>
    </subcellularLocation>
    <subcellularLocation>
        <location evidence="2">Cytoplasm</location>
    </subcellularLocation>
</comment>
<reference evidence="12 13" key="1">
    <citation type="journal article" date="2019" name="Front. Genet.">
        <title>Whole-Genome Sequencing of the Opportunistic Yeast Pathogen Candida inconspicua Uncovers Its Hybrid Origin.</title>
        <authorList>
            <person name="Mixao V."/>
            <person name="Hansen A.P."/>
            <person name="Saus E."/>
            <person name="Boekhout T."/>
            <person name="Lass-Florl C."/>
            <person name="Gabaldon T."/>
        </authorList>
    </citation>
    <scope>NUCLEOTIDE SEQUENCE [LARGE SCALE GENOMIC DNA]</scope>
    <source>
        <strain evidence="12 13">CBS 180</strain>
    </source>
</reference>
<dbReference type="OrthoDB" id="362021at2759"/>
<dbReference type="InterPro" id="IPR022816">
    <property type="entry name" value="Condensin_barren_su2"/>
</dbReference>
<dbReference type="GO" id="GO:0003682">
    <property type="term" value="F:chromatin binding"/>
    <property type="evidence" value="ECO:0007669"/>
    <property type="project" value="TreeGrafter"/>
</dbReference>
<comment type="similarity">
    <text evidence="3">Belongs to the CND2 (condensin subunit 2) family.</text>
</comment>
<name>A0A4T0X011_9ASCO</name>
<evidence type="ECO:0000256" key="1">
    <source>
        <dbReference type="ARBA" id="ARBA00004286"/>
    </source>
</evidence>
<evidence type="ECO:0000256" key="5">
    <source>
        <dbReference type="ARBA" id="ARBA00022454"/>
    </source>
</evidence>
<evidence type="ECO:0000256" key="11">
    <source>
        <dbReference type="SAM" id="MobiDB-lite"/>
    </source>
</evidence>
<evidence type="ECO:0000256" key="7">
    <source>
        <dbReference type="ARBA" id="ARBA00022618"/>
    </source>
</evidence>
<dbReference type="GO" id="GO:0000796">
    <property type="term" value="C:condensin complex"/>
    <property type="evidence" value="ECO:0007669"/>
    <property type="project" value="InterPro"/>
</dbReference>
<dbReference type="GO" id="GO:0005737">
    <property type="term" value="C:cytoplasm"/>
    <property type="evidence" value="ECO:0007669"/>
    <property type="project" value="UniProtKB-SubCell"/>
</dbReference>